<feature type="compositionally biased region" description="Low complexity" evidence="5">
    <location>
        <begin position="232"/>
        <end position="249"/>
    </location>
</feature>
<feature type="region of interest" description="Disordered" evidence="5">
    <location>
        <begin position="477"/>
        <end position="517"/>
    </location>
</feature>
<feature type="region of interest" description="Disordered" evidence="5">
    <location>
        <begin position="208"/>
        <end position="257"/>
    </location>
</feature>
<feature type="compositionally biased region" description="Basic and acidic residues" evidence="5">
    <location>
        <begin position="344"/>
        <end position="357"/>
    </location>
</feature>
<keyword evidence="1" id="KW-0479">Metal-binding</keyword>
<proteinExistence type="predicted"/>
<evidence type="ECO:0000256" key="3">
    <source>
        <dbReference type="ARBA" id="ARBA00022771"/>
    </source>
</evidence>
<keyword evidence="3" id="KW-0863">Zinc-finger</keyword>
<sequence>MNTIASEQGDEVRPTFHKLRISKYGNTLVTYARELDPKGTGPFPDLTTVHRECLTMQSILFQTPEFAHVLDEPHSDFTDSNASAFEFDSNFDKDCIVVTARVNLFKQMGTGKPDKGEFVCPKCGSFRTSCVSTFRSHLCREASYDRYQCVECGLNNSLLPSLQRHYTKMHHAPFTSECYLELPVEEEKEGWVEQVINHQKNLIKKWQEKGDTDPSFESPSQTGQYQMPQGKSAVSSRRSSNASSHSLSSETTQEQGGIVLHDSGSERGRFICDTCGSECRSAAGLKSHTTAMHQARFKCHYCPFASNSEDAVKQHSIAKHPKLQSEVLDVSQRIKVQRGDSVSDENKTQEKSRENQKQESIASPAVESSLTTTLESSALNLQCFEDVNEETCEGEVALEIDPLEDSQSSVAMDHWIQNHPLLDFKFDLVLRHSGEVSNQVVTSTTLDKDLSQEATDSEKNVCTSDIDAEEDAGVTSSIASCSDITSSSESSKVVPSRQREGLKDTSTRRSLDTEEEEIMEVSELIAKESEGQPDAGETEDMIYKCGLCKKSSDKLQELKAHVNKVSYVSN</sequence>
<dbReference type="GO" id="GO:0045944">
    <property type="term" value="P:positive regulation of transcription by RNA polymerase II"/>
    <property type="evidence" value="ECO:0007669"/>
    <property type="project" value="TreeGrafter"/>
</dbReference>
<protein>
    <recommendedName>
        <fullName evidence="6">C2H2-type domain-containing protein</fullName>
    </recommendedName>
</protein>
<dbReference type="InterPro" id="IPR013087">
    <property type="entry name" value="Znf_C2H2_type"/>
</dbReference>
<evidence type="ECO:0000256" key="5">
    <source>
        <dbReference type="SAM" id="MobiDB-lite"/>
    </source>
</evidence>
<dbReference type="PROSITE" id="PS00028">
    <property type="entry name" value="ZINC_FINGER_C2H2_1"/>
    <property type="match status" value="1"/>
</dbReference>
<evidence type="ECO:0000313" key="8">
    <source>
        <dbReference type="Proteomes" id="UP000324222"/>
    </source>
</evidence>
<dbReference type="Proteomes" id="UP000324222">
    <property type="component" value="Unassembled WGS sequence"/>
</dbReference>
<dbReference type="AlphaFoldDB" id="A0A5B7FA64"/>
<feature type="domain" description="C2H2-type" evidence="6">
    <location>
        <begin position="272"/>
        <end position="293"/>
    </location>
</feature>
<evidence type="ECO:0000256" key="4">
    <source>
        <dbReference type="ARBA" id="ARBA00022833"/>
    </source>
</evidence>
<evidence type="ECO:0000259" key="6">
    <source>
        <dbReference type="PROSITE" id="PS00028"/>
    </source>
</evidence>
<comment type="caution">
    <text evidence="7">The sequence shown here is derived from an EMBL/GenBank/DDBJ whole genome shotgun (WGS) entry which is preliminary data.</text>
</comment>
<dbReference type="PANTHER" id="PTHR24403">
    <property type="entry name" value="ZINC FINGER PROTEIN"/>
    <property type="match status" value="1"/>
</dbReference>
<dbReference type="EMBL" id="VSRR010005781">
    <property type="protein sequence ID" value="MPC43332.1"/>
    <property type="molecule type" value="Genomic_DNA"/>
</dbReference>
<evidence type="ECO:0000313" key="7">
    <source>
        <dbReference type="EMBL" id="MPC43332.1"/>
    </source>
</evidence>
<name>A0A5B7FA64_PORTR</name>
<reference evidence="7 8" key="1">
    <citation type="submission" date="2019-05" db="EMBL/GenBank/DDBJ databases">
        <title>Another draft genome of Portunus trituberculatus and its Hox gene families provides insights of decapod evolution.</title>
        <authorList>
            <person name="Jeong J.-H."/>
            <person name="Song I."/>
            <person name="Kim S."/>
            <person name="Choi T."/>
            <person name="Kim D."/>
            <person name="Ryu S."/>
            <person name="Kim W."/>
        </authorList>
    </citation>
    <scope>NUCLEOTIDE SEQUENCE [LARGE SCALE GENOMIC DNA]</scope>
    <source>
        <tissue evidence="7">Muscle</tissue>
    </source>
</reference>
<keyword evidence="8" id="KW-1185">Reference proteome</keyword>
<feature type="compositionally biased region" description="Basic and acidic residues" evidence="5">
    <location>
        <begin position="497"/>
        <end position="512"/>
    </location>
</feature>
<feature type="compositionally biased region" description="Low complexity" evidence="5">
    <location>
        <begin position="477"/>
        <end position="496"/>
    </location>
</feature>
<keyword evidence="2" id="KW-0677">Repeat</keyword>
<feature type="region of interest" description="Disordered" evidence="5">
    <location>
        <begin position="334"/>
        <end position="369"/>
    </location>
</feature>
<dbReference type="PANTHER" id="PTHR24403:SF81">
    <property type="entry name" value="ZINC FINGER PROTEIN 518A"/>
    <property type="match status" value="1"/>
</dbReference>
<dbReference type="GO" id="GO:0005634">
    <property type="term" value="C:nucleus"/>
    <property type="evidence" value="ECO:0007669"/>
    <property type="project" value="TreeGrafter"/>
</dbReference>
<accession>A0A5B7FA64</accession>
<keyword evidence="4" id="KW-0862">Zinc</keyword>
<dbReference type="OrthoDB" id="6374211at2759"/>
<feature type="compositionally biased region" description="Polar residues" evidence="5">
    <location>
        <begin position="215"/>
        <end position="229"/>
    </location>
</feature>
<organism evidence="7 8">
    <name type="scientific">Portunus trituberculatus</name>
    <name type="common">Swimming crab</name>
    <name type="synonym">Neptunus trituberculatus</name>
    <dbReference type="NCBI Taxonomy" id="210409"/>
    <lineage>
        <taxon>Eukaryota</taxon>
        <taxon>Metazoa</taxon>
        <taxon>Ecdysozoa</taxon>
        <taxon>Arthropoda</taxon>
        <taxon>Crustacea</taxon>
        <taxon>Multicrustacea</taxon>
        <taxon>Malacostraca</taxon>
        <taxon>Eumalacostraca</taxon>
        <taxon>Eucarida</taxon>
        <taxon>Decapoda</taxon>
        <taxon>Pleocyemata</taxon>
        <taxon>Brachyura</taxon>
        <taxon>Eubrachyura</taxon>
        <taxon>Portunoidea</taxon>
        <taxon>Portunidae</taxon>
        <taxon>Portuninae</taxon>
        <taxon>Portunus</taxon>
    </lineage>
</organism>
<evidence type="ECO:0000256" key="2">
    <source>
        <dbReference type="ARBA" id="ARBA00022737"/>
    </source>
</evidence>
<dbReference type="InterPro" id="IPR050688">
    <property type="entry name" value="Zinc_finger/UBP_domain"/>
</dbReference>
<dbReference type="SMART" id="SM00355">
    <property type="entry name" value="ZnF_C2H2"/>
    <property type="match status" value="4"/>
</dbReference>
<dbReference type="GO" id="GO:0008270">
    <property type="term" value="F:zinc ion binding"/>
    <property type="evidence" value="ECO:0007669"/>
    <property type="project" value="UniProtKB-KW"/>
</dbReference>
<evidence type="ECO:0000256" key="1">
    <source>
        <dbReference type="ARBA" id="ARBA00022723"/>
    </source>
</evidence>
<gene>
    <name evidence="7" type="ORF">E2C01_036976</name>
</gene>
<dbReference type="Gene3D" id="3.30.160.60">
    <property type="entry name" value="Classic Zinc Finger"/>
    <property type="match status" value="2"/>
</dbReference>